<dbReference type="RefSeq" id="WP_171226226.1">
    <property type="nucleotide sequence ID" value="NZ_CP053085.1"/>
</dbReference>
<dbReference type="InterPro" id="IPR024775">
    <property type="entry name" value="DinB-like"/>
</dbReference>
<dbReference type="KEGG" id="ggr:HKW67_15350"/>
<evidence type="ECO:0000313" key="3">
    <source>
        <dbReference type="EMBL" id="QJR36794.1"/>
    </source>
</evidence>
<dbReference type="Proteomes" id="UP000500938">
    <property type="component" value="Chromosome"/>
</dbReference>
<proteinExistence type="predicted"/>
<evidence type="ECO:0000313" key="4">
    <source>
        <dbReference type="Proteomes" id="UP000500938"/>
    </source>
</evidence>
<dbReference type="EMBL" id="CP053085">
    <property type="protein sequence ID" value="QJR36794.1"/>
    <property type="molecule type" value="Genomic_DNA"/>
</dbReference>
<keyword evidence="4" id="KW-1185">Reference proteome</keyword>
<sequence length="181" mass="19009">MIRTTRTLTAVMAVAALSVVASPNTAAAQAPKDPAMAALYSNWQGQIDFITKAAEEMTEANYAYKPVATVRSFGELIGHVAGTQDMICAAVLGEKQPAEDAIEKTAKTKAALVAALKASTAHCMKAYNIPAASGTAMVDMFGSKSTKIAALALNAVHDGEHYGNIVTYMRMKGMVPPSSKR</sequence>
<feature type="domain" description="DinB-like" evidence="2">
    <location>
        <begin position="51"/>
        <end position="163"/>
    </location>
</feature>
<organism evidence="3 4">
    <name type="scientific">Gemmatimonas groenlandica</name>
    <dbReference type="NCBI Taxonomy" id="2732249"/>
    <lineage>
        <taxon>Bacteria</taxon>
        <taxon>Pseudomonadati</taxon>
        <taxon>Gemmatimonadota</taxon>
        <taxon>Gemmatimonadia</taxon>
        <taxon>Gemmatimonadales</taxon>
        <taxon>Gemmatimonadaceae</taxon>
        <taxon>Gemmatimonas</taxon>
    </lineage>
</organism>
<gene>
    <name evidence="3" type="ORF">HKW67_15350</name>
</gene>
<feature type="chain" id="PRO_5026853385" evidence="1">
    <location>
        <begin position="27"/>
        <end position="181"/>
    </location>
</feature>
<accession>A0A6M4IPC8</accession>
<dbReference type="InterPro" id="IPR034660">
    <property type="entry name" value="DinB/YfiT-like"/>
</dbReference>
<protein>
    <submittedName>
        <fullName evidence="3">DinB family protein</fullName>
    </submittedName>
</protein>
<dbReference type="Pfam" id="PF12867">
    <property type="entry name" value="DinB_2"/>
    <property type="match status" value="1"/>
</dbReference>
<evidence type="ECO:0000256" key="1">
    <source>
        <dbReference type="SAM" id="SignalP"/>
    </source>
</evidence>
<keyword evidence="1" id="KW-0732">Signal</keyword>
<reference evidence="3 4" key="1">
    <citation type="submission" date="2020-05" db="EMBL/GenBank/DDBJ databases">
        <title>Complete genome sequence of Gemmatimonas greenlandica TET16.</title>
        <authorList>
            <person name="Zeng Y."/>
        </authorList>
    </citation>
    <scope>NUCLEOTIDE SEQUENCE [LARGE SCALE GENOMIC DNA]</scope>
    <source>
        <strain evidence="3 4">TET16</strain>
    </source>
</reference>
<feature type="signal peptide" evidence="1">
    <location>
        <begin position="1"/>
        <end position="26"/>
    </location>
</feature>
<evidence type="ECO:0000259" key="2">
    <source>
        <dbReference type="Pfam" id="PF12867"/>
    </source>
</evidence>
<name>A0A6M4IPC8_9BACT</name>
<dbReference type="Gene3D" id="1.20.120.450">
    <property type="entry name" value="dinb family like domain"/>
    <property type="match status" value="1"/>
</dbReference>
<dbReference type="SUPFAM" id="SSF109854">
    <property type="entry name" value="DinB/YfiT-like putative metalloenzymes"/>
    <property type="match status" value="1"/>
</dbReference>
<dbReference type="AlphaFoldDB" id="A0A6M4IPC8"/>